<protein>
    <submittedName>
        <fullName evidence="1">Uncharacterized protein</fullName>
    </submittedName>
</protein>
<dbReference type="AlphaFoldDB" id="A0AAN7JHY8"/>
<organism evidence="1 2">
    <name type="scientific">Trapa incisa</name>
    <dbReference type="NCBI Taxonomy" id="236973"/>
    <lineage>
        <taxon>Eukaryota</taxon>
        <taxon>Viridiplantae</taxon>
        <taxon>Streptophyta</taxon>
        <taxon>Embryophyta</taxon>
        <taxon>Tracheophyta</taxon>
        <taxon>Spermatophyta</taxon>
        <taxon>Magnoliopsida</taxon>
        <taxon>eudicotyledons</taxon>
        <taxon>Gunneridae</taxon>
        <taxon>Pentapetalae</taxon>
        <taxon>rosids</taxon>
        <taxon>malvids</taxon>
        <taxon>Myrtales</taxon>
        <taxon>Lythraceae</taxon>
        <taxon>Trapa</taxon>
    </lineage>
</organism>
<gene>
    <name evidence="1" type="ORF">SAY87_010394</name>
</gene>
<dbReference type="Proteomes" id="UP001345219">
    <property type="component" value="Chromosome 9"/>
</dbReference>
<name>A0AAN7JHY8_9MYRT</name>
<comment type="caution">
    <text evidence="1">The sequence shown here is derived from an EMBL/GenBank/DDBJ whole genome shotgun (WGS) entry which is preliminary data.</text>
</comment>
<accession>A0AAN7JHY8</accession>
<proteinExistence type="predicted"/>
<reference evidence="1 2" key="1">
    <citation type="journal article" date="2023" name="Hortic Res">
        <title>Pangenome of water caltrop reveals structural variations and asymmetric subgenome divergence after allopolyploidization.</title>
        <authorList>
            <person name="Zhang X."/>
            <person name="Chen Y."/>
            <person name="Wang L."/>
            <person name="Yuan Y."/>
            <person name="Fang M."/>
            <person name="Shi L."/>
            <person name="Lu R."/>
            <person name="Comes H.P."/>
            <person name="Ma Y."/>
            <person name="Chen Y."/>
            <person name="Huang G."/>
            <person name="Zhou Y."/>
            <person name="Zheng Z."/>
            <person name="Qiu Y."/>
        </authorList>
    </citation>
    <scope>NUCLEOTIDE SEQUENCE [LARGE SCALE GENOMIC DNA]</scope>
    <source>
        <tissue evidence="1">Roots</tissue>
    </source>
</reference>
<sequence length="90" mass="10211">MPNDNLKSMLLNQEAKREYKRARLSIFDSFNTVNSAFGPSRSLFSDACVAAVATISLHQRVLPDDVMWNYDIRVARDSSIKVSNKTMNIE</sequence>
<evidence type="ECO:0000313" key="1">
    <source>
        <dbReference type="EMBL" id="KAK4744082.1"/>
    </source>
</evidence>
<evidence type="ECO:0000313" key="2">
    <source>
        <dbReference type="Proteomes" id="UP001345219"/>
    </source>
</evidence>
<keyword evidence="2" id="KW-1185">Reference proteome</keyword>
<dbReference type="EMBL" id="JAXIOK010000022">
    <property type="protein sequence ID" value="KAK4744082.1"/>
    <property type="molecule type" value="Genomic_DNA"/>
</dbReference>